<evidence type="ECO:0000256" key="1">
    <source>
        <dbReference type="SAM" id="Phobius"/>
    </source>
</evidence>
<feature type="transmembrane region" description="Helical" evidence="1">
    <location>
        <begin position="5"/>
        <end position="21"/>
    </location>
</feature>
<protein>
    <submittedName>
        <fullName evidence="2 4">Uncharacterized protein</fullName>
    </submittedName>
</protein>
<keyword evidence="1" id="KW-0472">Membrane</keyword>
<keyword evidence="1" id="KW-0812">Transmembrane</keyword>
<dbReference type="RefSeq" id="XP_033577903.1">
    <property type="nucleotide sequence ID" value="XM_033714099.1"/>
</dbReference>
<dbReference type="GeneID" id="54454992"/>
<organism evidence="2">
    <name type="scientific">Mytilinidion resinicola</name>
    <dbReference type="NCBI Taxonomy" id="574789"/>
    <lineage>
        <taxon>Eukaryota</taxon>
        <taxon>Fungi</taxon>
        <taxon>Dikarya</taxon>
        <taxon>Ascomycota</taxon>
        <taxon>Pezizomycotina</taxon>
        <taxon>Dothideomycetes</taxon>
        <taxon>Pleosporomycetidae</taxon>
        <taxon>Mytilinidiales</taxon>
        <taxon>Mytilinidiaceae</taxon>
        <taxon>Mytilinidion</taxon>
    </lineage>
</organism>
<dbReference type="AlphaFoldDB" id="A0A6A6YQZ9"/>
<name>A0A6A6YQZ9_9PEZI</name>
<reference evidence="4" key="2">
    <citation type="submission" date="2020-04" db="EMBL/GenBank/DDBJ databases">
        <authorList>
            <consortium name="NCBI Genome Project"/>
        </authorList>
    </citation>
    <scope>NUCLEOTIDE SEQUENCE</scope>
    <source>
        <strain evidence="4">CBS 304.34</strain>
    </source>
</reference>
<evidence type="ECO:0000313" key="4">
    <source>
        <dbReference type="RefSeq" id="XP_033577903.1"/>
    </source>
</evidence>
<accession>A0A6A6YQZ9</accession>
<keyword evidence="1" id="KW-1133">Transmembrane helix</keyword>
<dbReference type="Proteomes" id="UP000504636">
    <property type="component" value="Unplaced"/>
</dbReference>
<reference evidence="2 4" key="1">
    <citation type="journal article" date="2020" name="Stud. Mycol.">
        <title>101 Dothideomycetes genomes: a test case for predicting lifestyles and emergence of pathogens.</title>
        <authorList>
            <person name="Haridas S."/>
            <person name="Albert R."/>
            <person name="Binder M."/>
            <person name="Bloem J."/>
            <person name="Labutti K."/>
            <person name="Salamov A."/>
            <person name="Andreopoulos B."/>
            <person name="Baker S."/>
            <person name="Barry K."/>
            <person name="Bills G."/>
            <person name="Bluhm B."/>
            <person name="Cannon C."/>
            <person name="Castanera R."/>
            <person name="Culley D."/>
            <person name="Daum C."/>
            <person name="Ezra D."/>
            <person name="Gonzalez J."/>
            <person name="Henrissat B."/>
            <person name="Kuo A."/>
            <person name="Liang C."/>
            <person name="Lipzen A."/>
            <person name="Lutzoni F."/>
            <person name="Magnuson J."/>
            <person name="Mondo S."/>
            <person name="Nolan M."/>
            <person name="Ohm R."/>
            <person name="Pangilinan J."/>
            <person name="Park H.-J."/>
            <person name="Ramirez L."/>
            <person name="Alfaro M."/>
            <person name="Sun H."/>
            <person name="Tritt A."/>
            <person name="Yoshinaga Y."/>
            <person name="Zwiers L.-H."/>
            <person name="Turgeon B."/>
            <person name="Goodwin S."/>
            <person name="Spatafora J."/>
            <person name="Crous P."/>
            <person name="Grigoriev I."/>
        </authorList>
    </citation>
    <scope>NUCLEOTIDE SEQUENCE</scope>
    <source>
        <strain evidence="2 4">CBS 304.34</strain>
    </source>
</reference>
<evidence type="ECO:0000313" key="2">
    <source>
        <dbReference type="EMBL" id="KAF2810939.1"/>
    </source>
</evidence>
<keyword evidence="3" id="KW-1185">Reference proteome</keyword>
<reference evidence="4" key="3">
    <citation type="submission" date="2025-04" db="UniProtKB">
        <authorList>
            <consortium name="RefSeq"/>
        </authorList>
    </citation>
    <scope>IDENTIFICATION</scope>
    <source>
        <strain evidence="4">CBS 304.34</strain>
    </source>
</reference>
<proteinExistence type="predicted"/>
<evidence type="ECO:0000313" key="3">
    <source>
        <dbReference type="Proteomes" id="UP000504636"/>
    </source>
</evidence>
<gene>
    <name evidence="2 4" type="ORF">BDZ99DRAFT_291391</name>
</gene>
<dbReference type="EMBL" id="MU003699">
    <property type="protein sequence ID" value="KAF2810939.1"/>
    <property type="molecule type" value="Genomic_DNA"/>
</dbReference>
<sequence>MIDAIAMFTCEYILFGLWLYFSRWEILLEYTFSKLASTLDGKALRFIVFSLYRRAVWSPIMCYSQSLFIAATALSAPSFTMTRSNVCLVTLFSFGWIASSSIHDLRTLRNSPFKSRSLPRL</sequence>